<proteinExistence type="predicted"/>
<keyword evidence="2" id="KW-1185">Reference proteome</keyword>
<dbReference type="Proteomes" id="UP000322530">
    <property type="component" value="Unassembled WGS sequence"/>
</dbReference>
<evidence type="ECO:0000313" key="2">
    <source>
        <dbReference type="Proteomes" id="UP000322530"/>
    </source>
</evidence>
<organism evidence="1 2">
    <name type="scientific">Dictyobacter arantiisoli</name>
    <dbReference type="NCBI Taxonomy" id="2014874"/>
    <lineage>
        <taxon>Bacteria</taxon>
        <taxon>Bacillati</taxon>
        <taxon>Chloroflexota</taxon>
        <taxon>Ktedonobacteria</taxon>
        <taxon>Ktedonobacterales</taxon>
        <taxon>Dictyobacteraceae</taxon>
        <taxon>Dictyobacter</taxon>
    </lineage>
</organism>
<reference evidence="1 2" key="1">
    <citation type="submission" date="2019-01" db="EMBL/GenBank/DDBJ databases">
        <title>Draft genome sequence of Dictyobacter sp. Uno17.</title>
        <authorList>
            <person name="Wang C.M."/>
            <person name="Zheng Y."/>
            <person name="Sakai Y."/>
            <person name="Abe K."/>
            <person name="Yokota A."/>
            <person name="Yabe S."/>
        </authorList>
    </citation>
    <scope>NUCLEOTIDE SEQUENCE [LARGE SCALE GENOMIC DNA]</scope>
    <source>
        <strain evidence="1 2">Uno17</strain>
    </source>
</reference>
<dbReference type="AlphaFoldDB" id="A0A5A5TC54"/>
<evidence type="ECO:0000313" key="1">
    <source>
        <dbReference type="EMBL" id="GCF08907.1"/>
    </source>
</evidence>
<name>A0A5A5TC54_9CHLR</name>
<accession>A0A5A5TC54</accession>
<dbReference type="EMBL" id="BIXY01000033">
    <property type="protein sequence ID" value="GCF08907.1"/>
    <property type="molecule type" value="Genomic_DNA"/>
</dbReference>
<gene>
    <name evidence="1" type="ORF">KDI_24710</name>
</gene>
<protein>
    <submittedName>
        <fullName evidence="1">Uncharacterized protein</fullName>
    </submittedName>
</protein>
<comment type="caution">
    <text evidence="1">The sequence shown here is derived from an EMBL/GenBank/DDBJ whole genome shotgun (WGS) entry which is preliminary data.</text>
</comment>
<sequence>MLAIQCSRLLLILIDIDLLRAGRISSMLLNASGTDFDAMHVFARLAVRCAYVSNKRETQHAVR</sequence>